<proteinExistence type="predicted"/>
<dbReference type="EMBL" id="UZAJ01007425">
    <property type="protein sequence ID" value="VDO50009.1"/>
    <property type="molecule type" value="Genomic_DNA"/>
</dbReference>
<gene>
    <name evidence="1" type="ORF">OFLC_LOCUS7246</name>
</gene>
<keyword evidence="2" id="KW-1185">Reference proteome</keyword>
<evidence type="ECO:0000313" key="3">
    <source>
        <dbReference type="WBParaSite" id="OFLC_0000724001-mRNA-1"/>
    </source>
</evidence>
<evidence type="ECO:0000313" key="2">
    <source>
        <dbReference type="Proteomes" id="UP000267606"/>
    </source>
</evidence>
<protein>
    <submittedName>
        <fullName evidence="1 3">Uncharacterized protein</fullName>
    </submittedName>
</protein>
<reference evidence="1 2" key="2">
    <citation type="submission" date="2018-11" db="EMBL/GenBank/DDBJ databases">
        <authorList>
            <consortium name="Pathogen Informatics"/>
        </authorList>
    </citation>
    <scope>NUCLEOTIDE SEQUENCE [LARGE SCALE GENOMIC DNA]</scope>
</reference>
<sequence>MNDMANILGATTDHWAKDLVTPLHTILIGLPRNLRHRINSFAQRIENICKHGNDVVTLCASQTAMLQRAASNLVDNGIEMVNEHLDDLCRLAKKRKEKKEN</sequence>
<accession>A0A183HIC9</accession>
<evidence type="ECO:0000313" key="1">
    <source>
        <dbReference type="EMBL" id="VDO50009.1"/>
    </source>
</evidence>
<dbReference type="WBParaSite" id="OFLC_0000724001-mRNA-1">
    <property type="protein sequence ID" value="OFLC_0000724001-mRNA-1"/>
    <property type="gene ID" value="OFLC_0000724001"/>
</dbReference>
<dbReference type="Proteomes" id="UP000267606">
    <property type="component" value="Unassembled WGS sequence"/>
</dbReference>
<reference evidence="3" key="1">
    <citation type="submission" date="2016-06" db="UniProtKB">
        <authorList>
            <consortium name="WormBaseParasite"/>
        </authorList>
    </citation>
    <scope>IDENTIFICATION</scope>
</reference>
<organism evidence="3">
    <name type="scientific">Onchocerca flexuosa</name>
    <dbReference type="NCBI Taxonomy" id="387005"/>
    <lineage>
        <taxon>Eukaryota</taxon>
        <taxon>Metazoa</taxon>
        <taxon>Ecdysozoa</taxon>
        <taxon>Nematoda</taxon>
        <taxon>Chromadorea</taxon>
        <taxon>Rhabditida</taxon>
        <taxon>Spirurina</taxon>
        <taxon>Spiruromorpha</taxon>
        <taxon>Filarioidea</taxon>
        <taxon>Onchocercidae</taxon>
        <taxon>Onchocerca</taxon>
    </lineage>
</organism>
<name>A0A183HIC9_9BILA</name>
<dbReference type="AlphaFoldDB" id="A0A183HIC9"/>